<dbReference type="GO" id="GO:0005737">
    <property type="term" value="C:cytoplasm"/>
    <property type="evidence" value="ECO:0007669"/>
    <property type="project" value="TreeGrafter"/>
</dbReference>
<accession>A0A6J3F352</accession>
<dbReference type="Proteomes" id="UP000504640">
    <property type="component" value="Unplaced"/>
</dbReference>
<feature type="compositionally biased region" description="Polar residues" evidence="7">
    <location>
        <begin position="1775"/>
        <end position="1790"/>
    </location>
</feature>
<evidence type="ECO:0000259" key="8">
    <source>
        <dbReference type="Pfam" id="PF03915"/>
    </source>
</evidence>
<keyword evidence="3" id="KW-0597">Phosphoprotein</keyword>
<evidence type="ECO:0000256" key="6">
    <source>
        <dbReference type="SAM" id="Coils"/>
    </source>
</evidence>
<feature type="region of interest" description="Disordered" evidence="7">
    <location>
        <begin position="530"/>
        <end position="550"/>
    </location>
</feature>
<evidence type="ECO:0000256" key="3">
    <source>
        <dbReference type="ARBA" id="ARBA00022553"/>
    </source>
</evidence>
<feature type="compositionally biased region" description="Basic and acidic residues" evidence="7">
    <location>
        <begin position="85"/>
        <end position="94"/>
    </location>
</feature>
<feature type="compositionally biased region" description="Polar residues" evidence="7">
    <location>
        <begin position="1918"/>
        <end position="1927"/>
    </location>
</feature>
<feature type="compositionally biased region" description="Basic and acidic residues" evidence="7">
    <location>
        <begin position="22"/>
        <end position="41"/>
    </location>
</feature>
<feature type="region of interest" description="Disordered" evidence="7">
    <location>
        <begin position="1440"/>
        <end position="1460"/>
    </location>
</feature>
<feature type="compositionally biased region" description="Low complexity" evidence="7">
    <location>
        <begin position="52"/>
        <end position="63"/>
    </location>
</feature>
<feature type="region of interest" description="Disordered" evidence="7">
    <location>
        <begin position="1"/>
        <end position="118"/>
    </location>
</feature>
<feature type="compositionally biased region" description="Polar residues" evidence="7">
    <location>
        <begin position="997"/>
        <end position="1016"/>
    </location>
</feature>
<feature type="compositionally biased region" description="Polar residues" evidence="7">
    <location>
        <begin position="1937"/>
        <end position="1953"/>
    </location>
</feature>
<evidence type="ECO:0000256" key="5">
    <source>
        <dbReference type="ARBA" id="ARBA00023212"/>
    </source>
</evidence>
<name>A0A6J3F352_SAPAP</name>
<feature type="compositionally biased region" description="Low complexity" evidence="7">
    <location>
        <begin position="1976"/>
        <end position="1989"/>
    </location>
</feature>
<dbReference type="InterPro" id="IPR051825">
    <property type="entry name" value="SRCIN1"/>
</dbReference>
<feature type="compositionally biased region" description="Basic and acidic residues" evidence="7">
    <location>
        <begin position="1093"/>
        <end position="1115"/>
    </location>
</feature>
<sequence length="2027" mass="223052">MSKPSRLARPFFSNAASKLPSAKRDDLNSKQKKISLGEKILRTGSEGNLVKQQQVQTAATPAQRKAATHKEQGKGNLHVTSLEDAECRRTKERLSNGNSRGSVSKSSRNIPRRHTLGGARSSKEILGMQTSEMDRKREAFLEHLKQKYPHHASAIMGHQERLRDQALKGMLISLQAELDIQRYLMKIESSQRTRSPKLSHSPQPPSLGDPVEHLSETSADSLEAMSEGDAPTPFSRGSRTRASLPVVRSTNQTKERSLGVLYLQYGDETKHLRMPNEITSTDTIRALFVSAFPQQLTMKMLESPSVAIYIKDESRNVYYELNDVRNIQDRSLLKVYNKDPAHAFNHTPKTMNGDMRMQREFVYARGDGPGASRPGSTAHPPHAIPNSPPSTPVPHSMPPSPSRIPYGGPRSIVVPGNATIPRDRISSLPVSRPISPSPSAILERRDVKPDEDMSGKNIAMYRNEGFYADPYLYHEGRMSIASSHGGHPLDVPDHIIAYHRTAIRSASAYCNPSMQAEMHMEQSLYRQKSRKYPDSHLPTLGSKTPPASPHRVSDLRMIDMHAHYNAHGPPHTMQPDRVSPSRQAFKKEPGTLVYIEKPRSAPGLSSLVDLGPPLVEKQVFAYSTATIPKDRETRERMQAMEKQIASLTGLVQSALFKGPITSYSKDASSEKMMKTTANRNHTDSAGTPHVSGGKMLSALESTVPPSQPPPAGTSAIHMSLLEMRRSVAELRLQLQQMRQLQLQNQELLRAMMKKAELEISGKVMETMKRLEDPVQRQRVLVEQERQKYLHEEEKIVKKLRELEDFVEDLKKDSTSASRAVTLKDVEDGAFLLRQVGEAVATLKGEFPTLQNKMRAILRIEVEAVRFLKEEPHKLDSLLKRVRSMTDILTMLRRHVTDGLLKGTDAAQAAQYMAMEKATAAEVLKSQEEAAHTSGQPLHSSGAPGDAKSEVVPLSGMTVHHAQSSPVVIQPSQHSVALLNPAQNLPHAASPPAVPPEATSTLLTSQAPQSPQTPMNGSAMQSLFIEEIHSASAKNRAVSIEKAEKKWEEKRQNLDHYNGKEFEKLLEEAQANIMKSIPNLEMPPATSPLPRGDAPVDKLELSEDSPNSERDLEKLGGKSPPPPPPPPRRSYLPGSGLTTTRSGDVVYTGRKENITAKGSSEDAGPSPQTRATKCPAEEPASAWTSSPPPVTTSSSKDEEEEEEEGEKIMAELQAFQKCSFMDVNSNSHAEPSRADNHVKDARSGATVPPKEKKGIFGSWRTKQSKNLEFFHEDVRKSDVEYENGPQMEFRKVTTGALRPSDPSKWERGMENSISDASRTSEYKTEIIMKENSISNTSLLSRNYSQKSVPKVNFSFSGISSLEDEINKESKVSGLQYSIPDIENQKLNYGKAKEVEKQTTDACHISSPTRLTELSGHDFKTEDQEVVMTDFGQAVLRFKGPRHANLNPHEDGESSPSSPTEENAATDNIAFMITKTTVQVLSSGEVHDIVSQKGEDIQTVNIDARKEMTPPQEGTDHEEPVVCLDKKPVIIIFDEPMDIRSAYKRLSTIFEECDEELERMMMEEKIEEEEEEENGDPVVQNNKSSQMSPKKVGPGNLRTGQQVETKSQPHSLATETRIPGGQDMNRTELNKFSYADSPNSECKGDDVTDDQFESPKKKFKFKFPKKQLAALTQAIRTGTKTGKKTLQVVVYEEEEEDGTLKQHKEAKRFEITSSQPEDTPKNMMRRPEQPSIESTSQISRTDEIRKNTYRTLDSLEQTIKQLENTISEMSPKALVDTSCSSNRDSVASSSHIAQEASPRPLLVPDEVPTALEPPTSIPSASRKGSSGAPQTSRMPIPMSAKNRPGTLDKPGKQSKLQDPRQYRQANGSAKKSGGDFKPTSPSLPASKIPALSPSSGKSSSLPSSSGDSSNLPNPPATKPSIASNPLSPQTGPPAHSASLIPSVSNGSLKFQSLTHTGKGHHLSFSLQSQNGRAPPPLSFSSSPPSPASSVSLTQGAKGTRTIHAPSLTSYKAQNGSSSKATPSTAKETS</sequence>
<dbReference type="Gene3D" id="1.20.58.1540">
    <property type="entry name" value="Actin interacting protein 3, C-terminal domain"/>
    <property type="match status" value="1"/>
</dbReference>
<gene>
    <name evidence="10" type="primary">KIAA1217</name>
</gene>
<evidence type="ECO:0000313" key="10">
    <source>
        <dbReference type="RefSeq" id="XP_032099972.1"/>
    </source>
</evidence>
<feature type="compositionally biased region" description="Polar residues" evidence="7">
    <location>
        <begin position="1577"/>
        <end position="1586"/>
    </location>
</feature>
<feature type="region of interest" description="Disordered" evidence="7">
    <location>
        <begin position="1761"/>
        <end position="2027"/>
    </location>
</feature>
<feature type="region of interest" description="Disordered" evidence="7">
    <location>
        <begin position="1078"/>
        <end position="1257"/>
    </location>
</feature>
<proteinExistence type="predicted"/>
<reference evidence="10" key="1">
    <citation type="submission" date="2025-08" db="UniProtKB">
        <authorList>
            <consortium name="RefSeq"/>
        </authorList>
    </citation>
    <scope>IDENTIFICATION</scope>
    <source>
        <tissue evidence="10">Blood</tissue>
    </source>
</reference>
<keyword evidence="5" id="KW-0206">Cytoskeleton</keyword>
<dbReference type="GO" id="GO:0005856">
    <property type="term" value="C:cytoskeleton"/>
    <property type="evidence" value="ECO:0007669"/>
    <property type="project" value="UniProtKB-SubCell"/>
</dbReference>
<keyword evidence="2" id="KW-0963">Cytoplasm</keyword>
<dbReference type="PANTHER" id="PTHR22741">
    <property type="entry name" value="P140CAP/SNIP-RELATED"/>
    <property type="match status" value="1"/>
</dbReference>
<dbReference type="PANTHER" id="PTHR22741:SF11">
    <property type="entry name" value="SICKLE TAIL PROTEIN HOMOLOG"/>
    <property type="match status" value="1"/>
</dbReference>
<feature type="compositionally biased region" description="Basic and acidic residues" evidence="7">
    <location>
        <begin position="1696"/>
        <end position="1708"/>
    </location>
</feature>
<comment type="subcellular location">
    <subcellularLocation>
        <location evidence="1">Cytoplasm</location>
        <location evidence="1">Cytoskeleton</location>
    </subcellularLocation>
</comment>
<evidence type="ECO:0000256" key="1">
    <source>
        <dbReference type="ARBA" id="ARBA00004245"/>
    </source>
</evidence>
<feature type="compositionally biased region" description="Pro residues" evidence="7">
    <location>
        <begin position="1118"/>
        <end position="1127"/>
    </location>
</feature>
<feature type="compositionally biased region" description="Low complexity" evidence="7">
    <location>
        <begin position="1890"/>
        <end position="1909"/>
    </location>
</feature>
<feature type="compositionally biased region" description="Polar residues" evidence="7">
    <location>
        <begin position="1815"/>
        <end position="1831"/>
    </location>
</feature>
<dbReference type="FunFam" id="1.20.58.1540:FF:000001">
    <property type="entry name" value="SRC kinase signaling inhibitor 1"/>
    <property type="match status" value="1"/>
</dbReference>
<dbReference type="Pfam" id="PF03915">
    <property type="entry name" value="AIP3"/>
    <property type="match status" value="1"/>
</dbReference>
<feature type="compositionally biased region" description="Polar residues" evidence="7">
    <location>
        <begin position="189"/>
        <end position="201"/>
    </location>
</feature>
<keyword evidence="4 6" id="KW-0175">Coiled coil</keyword>
<evidence type="ECO:0000256" key="7">
    <source>
        <dbReference type="SAM" id="MobiDB-lite"/>
    </source>
</evidence>
<feature type="region of interest" description="Disordered" evidence="7">
    <location>
        <begin position="923"/>
        <end position="949"/>
    </location>
</feature>
<evidence type="ECO:0000256" key="4">
    <source>
        <dbReference type="ARBA" id="ARBA00023054"/>
    </source>
</evidence>
<feature type="compositionally biased region" description="Pro residues" evidence="7">
    <location>
        <begin position="382"/>
        <end position="402"/>
    </location>
</feature>
<dbReference type="InterPro" id="IPR022782">
    <property type="entry name" value="AIP3-like_C"/>
</dbReference>
<organism evidence="9 10">
    <name type="scientific">Sapajus apella</name>
    <name type="common">Brown-capped capuchin</name>
    <name type="synonym">Cebus apella</name>
    <dbReference type="NCBI Taxonomy" id="9515"/>
    <lineage>
        <taxon>Eukaryota</taxon>
        <taxon>Metazoa</taxon>
        <taxon>Chordata</taxon>
        <taxon>Craniata</taxon>
        <taxon>Vertebrata</taxon>
        <taxon>Euteleostomi</taxon>
        <taxon>Mammalia</taxon>
        <taxon>Eutheria</taxon>
        <taxon>Euarchontoglires</taxon>
        <taxon>Primates</taxon>
        <taxon>Haplorrhini</taxon>
        <taxon>Platyrrhini</taxon>
        <taxon>Cebidae</taxon>
        <taxon>Cebinae</taxon>
        <taxon>Sapajus</taxon>
    </lineage>
</organism>
<feature type="coiled-coil region" evidence="6">
    <location>
        <begin position="720"/>
        <end position="757"/>
    </location>
</feature>
<evidence type="ECO:0000313" key="9">
    <source>
        <dbReference type="Proteomes" id="UP000504640"/>
    </source>
</evidence>
<keyword evidence="9" id="KW-1185">Reference proteome</keyword>
<protein>
    <submittedName>
        <fullName evidence="10">Sickle tail protein homolog isoform X1</fullName>
    </submittedName>
</protein>
<feature type="region of interest" description="Disordered" evidence="7">
    <location>
        <begin position="365"/>
        <end position="411"/>
    </location>
</feature>
<feature type="region of interest" description="Disordered" evidence="7">
    <location>
        <begin position="1563"/>
        <end position="1623"/>
    </location>
</feature>
<evidence type="ECO:0000256" key="2">
    <source>
        <dbReference type="ARBA" id="ARBA00022490"/>
    </source>
</evidence>
<feature type="compositionally biased region" description="Polar residues" evidence="7">
    <location>
        <begin position="2004"/>
        <end position="2027"/>
    </location>
</feature>
<feature type="compositionally biased region" description="Acidic residues" evidence="7">
    <location>
        <begin position="1563"/>
        <end position="1573"/>
    </location>
</feature>
<feature type="compositionally biased region" description="Basic and acidic residues" evidence="7">
    <location>
        <begin position="1847"/>
        <end position="1859"/>
    </location>
</feature>
<feature type="compositionally biased region" description="Polar residues" evidence="7">
    <location>
        <begin position="95"/>
        <end position="109"/>
    </location>
</feature>
<feature type="region of interest" description="Disordered" evidence="7">
    <location>
        <begin position="1285"/>
        <end position="1316"/>
    </location>
</feature>
<feature type="compositionally biased region" description="Basic and acidic residues" evidence="7">
    <location>
        <begin position="1229"/>
        <end position="1241"/>
    </location>
</feature>
<dbReference type="RefSeq" id="XP_032099972.1">
    <property type="nucleotide sequence ID" value="XM_032244081.1"/>
</dbReference>
<feature type="region of interest" description="Disordered" evidence="7">
    <location>
        <begin position="983"/>
        <end position="1016"/>
    </location>
</feature>
<feature type="region of interest" description="Disordered" evidence="7">
    <location>
        <begin position="189"/>
        <end position="250"/>
    </location>
</feature>
<dbReference type="CTD" id="56243"/>
<feature type="compositionally biased region" description="Polar residues" evidence="7">
    <location>
        <begin position="1596"/>
        <end position="1612"/>
    </location>
</feature>
<feature type="region of interest" description="Disordered" evidence="7">
    <location>
        <begin position="1690"/>
        <end position="1744"/>
    </location>
</feature>
<dbReference type="GeneID" id="116527207"/>
<feature type="domain" description="Actin interacting protein 3-like C-terminal" evidence="8">
    <location>
        <begin position="262"/>
        <end position="341"/>
    </location>
</feature>